<sequence>MQLFLAYKFFKEVSADELLERKDRVAKYYFSSLEKERLQYNHSACSNIGLFFWQSENKKYKFPAWQEDNEYVSCFTYAPKGWEQTLHSPVGINEAPLLFTRRIKQDPSLMSLMTPPLIFCYLDKMNKSIKIYNDSLGMGKLYELQTDEGVVYSNKLAALYLFMNKRAEMDMYTWQVFSAVGWLMGDTSPIKGSVRVKPSIEITLNNEMNVPKVVKQTGGLSSWVSPRRLDGSAFDEEITNILESTRSFFRMFDFPVNSLLSGGKDSRVSSAILIKSGVDSTFTTFGPIAGEIETAKNLMQLVNLEDRHIVNDRKSEKARENPVDLKDRLNLLHFAYDGDYPPVRQAGRVSINQFYNITSASCVGAGGEIATANYYGNDRIYQSIIDKGEDGPRWRLLRYLKSSAGNDEIAENVDKEVWALFEEAKQLGIQGLNAMDYFYLKERLRRWAPISGVMNNFTPFATPGFIRLSFDLTPNERRDYKLHRNILETLIPQWADVPFYKDNIVKTGIDEKAANNMRIWQNEDKEYITEIINNKDIWKSFYNEMEIRDLWERAISGEFLYPRYESTFQRIAWICSYEDHIKKLNQNLSFENIDS</sequence>
<keyword evidence="2" id="KW-1185">Reference proteome</keyword>
<name>A0A417YQV7_9BACI</name>
<reference evidence="1 2" key="1">
    <citation type="journal article" date="2017" name="Int. J. Syst. Evol. Microbiol.">
        <title>Bacillus notoginsengisoli sp. nov., a novel bacterium isolated from the rhizosphere of Panax notoginseng.</title>
        <authorList>
            <person name="Zhang M.Y."/>
            <person name="Cheng J."/>
            <person name="Cai Y."/>
            <person name="Zhang T.Y."/>
            <person name="Wu Y.Y."/>
            <person name="Manikprabhu D."/>
            <person name="Li W.J."/>
            <person name="Zhang Y.X."/>
        </authorList>
    </citation>
    <scope>NUCLEOTIDE SEQUENCE [LARGE SCALE GENOMIC DNA]</scope>
    <source>
        <strain evidence="1 2">JCM 30743</strain>
    </source>
</reference>
<dbReference type="EMBL" id="QWEG01000010">
    <property type="protein sequence ID" value="RHW37244.1"/>
    <property type="molecule type" value="Genomic_DNA"/>
</dbReference>
<comment type="caution">
    <text evidence="1">The sequence shown here is derived from an EMBL/GenBank/DDBJ whole genome shotgun (WGS) entry which is preliminary data.</text>
</comment>
<gene>
    <name evidence="1" type="ORF">D1B31_15870</name>
</gene>
<dbReference type="RefSeq" id="WP_118922141.1">
    <property type="nucleotide sequence ID" value="NZ_QWEG01000010.1"/>
</dbReference>
<accession>A0A417YQV7</accession>
<evidence type="ECO:0008006" key="3">
    <source>
        <dbReference type="Google" id="ProtNLM"/>
    </source>
</evidence>
<evidence type="ECO:0000313" key="2">
    <source>
        <dbReference type="Proteomes" id="UP000284416"/>
    </source>
</evidence>
<dbReference type="Proteomes" id="UP000284416">
    <property type="component" value="Unassembled WGS sequence"/>
</dbReference>
<proteinExistence type="predicted"/>
<dbReference type="SUPFAM" id="SSF52402">
    <property type="entry name" value="Adenine nucleotide alpha hydrolases-like"/>
    <property type="match status" value="1"/>
</dbReference>
<evidence type="ECO:0000313" key="1">
    <source>
        <dbReference type="EMBL" id="RHW37244.1"/>
    </source>
</evidence>
<organism evidence="1 2">
    <name type="scientific">Neobacillus notoginsengisoli</name>
    <dbReference type="NCBI Taxonomy" id="1578198"/>
    <lineage>
        <taxon>Bacteria</taxon>
        <taxon>Bacillati</taxon>
        <taxon>Bacillota</taxon>
        <taxon>Bacilli</taxon>
        <taxon>Bacillales</taxon>
        <taxon>Bacillaceae</taxon>
        <taxon>Neobacillus</taxon>
    </lineage>
</organism>
<protein>
    <recommendedName>
        <fullName evidence="3">Asparagine synthetase domain-containing protein</fullName>
    </recommendedName>
</protein>
<dbReference type="OrthoDB" id="2985334at2"/>
<dbReference type="AlphaFoldDB" id="A0A417YQV7"/>